<accession>A0A2W5L3I1</accession>
<sequence length="59" mass="6266">MSVAFLPYRHPGFLPYRHPGLDPGSIAAAVAWTPDQVRGDGEGKTPIANEVAQFSGPFA</sequence>
<evidence type="ECO:0000313" key="2">
    <source>
        <dbReference type="Proteomes" id="UP000248597"/>
    </source>
</evidence>
<evidence type="ECO:0000313" key="1">
    <source>
        <dbReference type="EMBL" id="PZQ23872.1"/>
    </source>
</evidence>
<organism evidence="1 2">
    <name type="scientific">Sphingopyxis macrogoltabida</name>
    <name type="common">Sphingomonas macrogoltabidus</name>
    <dbReference type="NCBI Taxonomy" id="33050"/>
    <lineage>
        <taxon>Bacteria</taxon>
        <taxon>Pseudomonadati</taxon>
        <taxon>Pseudomonadota</taxon>
        <taxon>Alphaproteobacteria</taxon>
        <taxon>Sphingomonadales</taxon>
        <taxon>Sphingomonadaceae</taxon>
        <taxon>Sphingopyxis</taxon>
    </lineage>
</organism>
<protein>
    <submittedName>
        <fullName evidence="1">Uncharacterized protein</fullName>
    </submittedName>
</protein>
<comment type="caution">
    <text evidence="1">The sequence shown here is derived from an EMBL/GenBank/DDBJ whole genome shotgun (WGS) entry which is preliminary data.</text>
</comment>
<proteinExistence type="predicted"/>
<name>A0A2W5L3I1_SPHMC</name>
<gene>
    <name evidence="1" type="ORF">DI569_02555</name>
</gene>
<reference evidence="1 2" key="1">
    <citation type="submission" date="2017-08" db="EMBL/GenBank/DDBJ databases">
        <title>Infants hospitalized years apart are colonized by the same room-sourced microbial strains.</title>
        <authorList>
            <person name="Brooks B."/>
            <person name="Olm M.R."/>
            <person name="Firek B.A."/>
            <person name="Baker R."/>
            <person name="Thomas B.C."/>
            <person name="Morowitz M.J."/>
            <person name="Banfield J.F."/>
        </authorList>
    </citation>
    <scope>NUCLEOTIDE SEQUENCE [LARGE SCALE GENOMIC DNA]</scope>
    <source>
        <strain evidence="1">S2_005_003_R2_47</strain>
    </source>
</reference>
<dbReference type="AlphaFoldDB" id="A0A2W5L3I1"/>
<dbReference type="EMBL" id="QFPJ01000004">
    <property type="protein sequence ID" value="PZQ23872.1"/>
    <property type="molecule type" value="Genomic_DNA"/>
</dbReference>
<dbReference type="Proteomes" id="UP000248597">
    <property type="component" value="Unassembled WGS sequence"/>
</dbReference>